<sequence length="457" mass="49428">MATALAPLILPTAAGTLVFGMDWFPMLGGQSGKAGMKLARRHRSTHLVPPVTALGSIGLVSLKRQRPSRKIKMYSAAQNVAQLFSTGSVALLIELPQMGYWLVAIHEGAVVTRTDQVYLSLDDAGEVIDSLSQAYPQLQVLSQEQDNKLPTLDGIAAASASCSQLQPVRRWQSAMPWPVQGFVLALVLVLLLPRALPLFHGAQTSVPEPPVLNPAQAWRLAVTASANRHRVHGRKGMRTLIDSFLALPTSLGGWALQRAICKPEAGRWLCQAEYERQDVKASNSSFLASSLPAWKAEFSSLDRVSVGWQIESHDMPLLQASLSSSAQTERDLLSALQGIRPSFLQMQIGQPVPIPLVVPKDQQGRPLPRPKEQMVYASRPVQIAGPLRSAILLLPNAETMSWLNASLTINQADKVGLTSSKLNLSLQGHIYEIDNAMDGGSGTVMCVQLDDGRCAGP</sequence>
<dbReference type="RefSeq" id="WP_130039330.1">
    <property type="nucleotide sequence ID" value="NZ_JACCEV010000002.1"/>
</dbReference>
<organism evidence="1 2">
    <name type="scientific">Pollutimonas harenae</name>
    <dbReference type="NCBI Taxonomy" id="657015"/>
    <lineage>
        <taxon>Bacteria</taxon>
        <taxon>Pseudomonadati</taxon>
        <taxon>Pseudomonadota</taxon>
        <taxon>Betaproteobacteria</taxon>
        <taxon>Burkholderiales</taxon>
        <taxon>Alcaligenaceae</taxon>
        <taxon>Pollutimonas</taxon>
    </lineage>
</organism>
<accession>A0A853H1U8</accession>
<evidence type="ECO:0000313" key="1">
    <source>
        <dbReference type="EMBL" id="NYT85769.1"/>
    </source>
</evidence>
<dbReference type="EMBL" id="JACCEV010000002">
    <property type="protein sequence ID" value="NYT85769.1"/>
    <property type="molecule type" value="Genomic_DNA"/>
</dbReference>
<dbReference type="Proteomes" id="UP000554144">
    <property type="component" value="Unassembled WGS sequence"/>
</dbReference>
<name>A0A853H1U8_9BURK</name>
<keyword evidence="2" id="KW-1185">Reference proteome</keyword>
<protein>
    <submittedName>
        <fullName evidence="1">Type 4b pilus protein PilO2</fullName>
    </submittedName>
</protein>
<gene>
    <name evidence="1" type="primary">pilO2</name>
    <name evidence="1" type="ORF">H0A62_09155</name>
</gene>
<reference evidence="1 2" key="1">
    <citation type="submission" date="2020-07" db="EMBL/GenBank/DDBJ databases">
        <title>Taxonomic revisions and descriptions of new bacterial species based on genomic comparisons in the high-G+C-content subgroup of the family Alcaligenaceae.</title>
        <authorList>
            <person name="Szabo A."/>
            <person name="Felfoldi T."/>
        </authorList>
    </citation>
    <scope>NUCLEOTIDE SEQUENCE [LARGE SCALE GENOMIC DNA]</scope>
    <source>
        <strain evidence="1 2">DSM 25667</strain>
    </source>
</reference>
<proteinExistence type="predicted"/>
<dbReference type="AlphaFoldDB" id="A0A853H1U8"/>
<dbReference type="OrthoDB" id="8675971at2"/>
<evidence type="ECO:0000313" key="2">
    <source>
        <dbReference type="Proteomes" id="UP000554144"/>
    </source>
</evidence>
<comment type="caution">
    <text evidence="1">The sequence shown here is derived from an EMBL/GenBank/DDBJ whole genome shotgun (WGS) entry which is preliminary data.</text>
</comment>